<feature type="region of interest" description="Disordered" evidence="1">
    <location>
        <begin position="419"/>
        <end position="444"/>
    </location>
</feature>
<dbReference type="AlphaFoldDB" id="A0AA43H039"/>
<dbReference type="RefSeq" id="WP_280700843.1">
    <property type="nucleotide sequence ID" value="NZ_JANQDL010000090.1"/>
</dbReference>
<dbReference type="Pfam" id="PF02470">
    <property type="entry name" value="MlaD"/>
    <property type="match status" value="1"/>
</dbReference>
<reference evidence="4 5" key="1">
    <citation type="journal article" date="2023" name="J. Phycol.">
        <title>Chrysosporum ovalisporum is synonymous with the true-branching cyanobacterium Umezakia natans (Nostocales/Aphanizomenonaceae).</title>
        <authorList>
            <person name="McGregor G.B."/>
            <person name="Sendall B.C."/>
            <person name="Niiyama Y."/>
            <person name="Tuji A."/>
            <person name="Willis A."/>
        </authorList>
    </citation>
    <scope>NUCLEOTIDE SEQUENCE [LARGE SCALE GENOMIC DNA]</scope>
    <source>
        <strain evidence="4 5">FSS-62</strain>
    </source>
</reference>
<dbReference type="EMBL" id="JANQDL010000090">
    <property type="protein sequence ID" value="MDH6064690.1"/>
    <property type="molecule type" value="Genomic_DNA"/>
</dbReference>
<evidence type="ECO:0000313" key="5">
    <source>
        <dbReference type="Proteomes" id="UP001159370"/>
    </source>
</evidence>
<sequence>MRDMTTNSFVSRRTLREGSVGLLILLGLGAFVMIVLWLNRFTASSSSYKFIVEFANAGGMQRGTPVRYRGVKVGNISQVKAGTNAVEVEIEIGSADLMIASDAVIEANQSGLISESIIDITPKKAVPMGEALAKPLDNNCDPTIIVCDGSRFKGEIGISVDELIRSSTDLAITYNDPQFYQRLNQLLESSTVAATNIASLSRDFQGLSRSFQQQLSTFGSTANSVQQATNQLTVSATKTVDKLGATASEFSSTANQANRLLNNLDELVTSNRTSLVDALNNITETSNELRVTVSSLSPAVNQLTQGELLKNLESLSANAAQASANLRNASQALTDPQNLVLMQQTLDSARVTFENTQKITSDLDELTGDPAFRQNLLQLVNGLSSLVSSTGQMQQQVKVAASLDSLKTSVSKSAVKDSPVNKTTVKKSSVSTPKMEITTPKPPQQRLNIQPTPATVDVFELNPQAIINPAVPGSSQDNLLKQLRKYGEQRNLDQ</sequence>
<keyword evidence="2" id="KW-0812">Transmembrane</keyword>
<dbReference type="PANTHER" id="PTHR34675">
    <property type="entry name" value="PROTEIN TRIGALACTOSYLDIACYLGLYCEROL 2, CHLOROPLASTIC"/>
    <property type="match status" value="1"/>
</dbReference>
<keyword evidence="2" id="KW-0472">Membrane</keyword>
<protein>
    <submittedName>
        <fullName evidence="4">MlaD family protein</fullName>
    </submittedName>
</protein>
<evidence type="ECO:0000256" key="2">
    <source>
        <dbReference type="SAM" id="Phobius"/>
    </source>
</evidence>
<dbReference type="PANTHER" id="PTHR34675:SF1">
    <property type="entry name" value="PROTEIN TRIGALACTOSYLDIACYLGLYCEROL 2, CHLOROPLASTIC"/>
    <property type="match status" value="1"/>
</dbReference>
<keyword evidence="2" id="KW-1133">Transmembrane helix</keyword>
<organism evidence="4 5">
    <name type="scientific">Umezakia ovalisporum FSS-62</name>
    <dbReference type="NCBI Taxonomy" id="2971776"/>
    <lineage>
        <taxon>Bacteria</taxon>
        <taxon>Bacillati</taxon>
        <taxon>Cyanobacteriota</taxon>
        <taxon>Cyanophyceae</taxon>
        <taxon>Nostocales</taxon>
        <taxon>Nodulariaceae</taxon>
        <taxon>Umezakia</taxon>
    </lineage>
</organism>
<gene>
    <name evidence="4" type="ORF">NWP23_13155</name>
</gene>
<name>A0AA43H039_9CYAN</name>
<dbReference type="InterPro" id="IPR039342">
    <property type="entry name" value="TGD2-like"/>
</dbReference>
<comment type="caution">
    <text evidence="4">The sequence shown here is derived from an EMBL/GenBank/DDBJ whole genome shotgun (WGS) entry which is preliminary data.</text>
</comment>
<dbReference type="Proteomes" id="UP001159370">
    <property type="component" value="Unassembled WGS sequence"/>
</dbReference>
<evidence type="ECO:0000256" key="1">
    <source>
        <dbReference type="SAM" id="MobiDB-lite"/>
    </source>
</evidence>
<feature type="domain" description="Mce/MlaD" evidence="3">
    <location>
        <begin position="47"/>
        <end position="122"/>
    </location>
</feature>
<evidence type="ECO:0000313" key="4">
    <source>
        <dbReference type="EMBL" id="MDH6064690.1"/>
    </source>
</evidence>
<dbReference type="InterPro" id="IPR003399">
    <property type="entry name" value="Mce/MlaD"/>
</dbReference>
<accession>A0AA43H039</accession>
<feature type="transmembrane region" description="Helical" evidence="2">
    <location>
        <begin position="20"/>
        <end position="38"/>
    </location>
</feature>
<proteinExistence type="predicted"/>
<feature type="compositionally biased region" description="Polar residues" evidence="1">
    <location>
        <begin position="420"/>
        <end position="432"/>
    </location>
</feature>
<evidence type="ECO:0000259" key="3">
    <source>
        <dbReference type="Pfam" id="PF02470"/>
    </source>
</evidence>